<proteinExistence type="predicted"/>
<keyword evidence="3" id="KW-1185">Reference proteome</keyword>
<reference evidence="2" key="1">
    <citation type="journal article" date="2020" name="J Insects Food Feed">
        <title>The yellow mealworm (Tenebrio molitor) genome: a resource for the emerging insects as food and feed industry.</title>
        <authorList>
            <person name="Eriksson T."/>
            <person name="Andere A."/>
            <person name="Kelstrup H."/>
            <person name="Emery V."/>
            <person name="Picard C."/>
        </authorList>
    </citation>
    <scope>NUCLEOTIDE SEQUENCE</scope>
    <source>
        <strain evidence="2">Stoneville</strain>
        <tissue evidence="2">Whole head</tissue>
    </source>
</reference>
<feature type="compositionally biased region" description="Basic and acidic residues" evidence="1">
    <location>
        <begin position="28"/>
        <end position="50"/>
    </location>
</feature>
<name>A0A8J6L997_TENMO</name>
<reference evidence="2" key="2">
    <citation type="submission" date="2021-08" db="EMBL/GenBank/DDBJ databases">
        <authorList>
            <person name="Eriksson T."/>
        </authorList>
    </citation>
    <scope>NUCLEOTIDE SEQUENCE</scope>
    <source>
        <strain evidence="2">Stoneville</strain>
        <tissue evidence="2">Whole head</tissue>
    </source>
</reference>
<feature type="compositionally biased region" description="Basic and acidic residues" evidence="1">
    <location>
        <begin position="76"/>
        <end position="105"/>
    </location>
</feature>
<dbReference type="AlphaFoldDB" id="A0A8J6L997"/>
<gene>
    <name evidence="2" type="ORF">GEV33_009964</name>
</gene>
<feature type="compositionally biased region" description="Basic and acidic residues" evidence="1">
    <location>
        <begin position="1"/>
        <end position="10"/>
    </location>
</feature>
<sequence>MGARREECKRNRLKVKPGKKRQNGWKGRVQDTDGMMERKEKEHAEEGEREKYYQRNRYASEVERLRAKGRWMNVEVSEKDKDTNKQERRERIKESRYNREYDRRNSGVPGERVCKRKKNDGEILMYWIEGEERRCRVCYETIEHVEWM</sequence>
<evidence type="ECO:0000313" key="2">
    <source>
        <dbReference type="EMBL" id="KAH0812825.1"/>
    </source>
</evidence>
<feature type="region of interest" description="Disordered" evidence="1">
    <location>
        <begin position="1"/>
        <end position="50"/>
    </location>
</feature>
<evidence type="ECO:0000313" key="3">
    <source>
        <dbReference type="Proteomes" id="UP000719412"/>
    </source>
</evidence>
<evidence type="ECO:0000256" key="1">
    <source>
        <dbReference type="SAM" id="MobiDB-lite"/>
    </source>
</evidence>
<comment type="caution">
    <text evidence="2">The sequence shown here is derived from an EMBL/GenBank/DDBJ whole genome shotgun (WGS) entry which is preliminary data.</text>
</comment>
<accession>A0A8J6L997</accession>
<organism evidence="2 3">
    <name type="scientific">Tenebrio molitor</name>
    <name type="common">Yellow mealworm beetle</name>
    <dbReference type="NCBI Taxonomy" id="7067"/>
    <lineage>
        <taxon>Eukaryota</taxon>
        <taxon>Metazoa</taxon>
        <taxon>Ecdysozoa</taxon>
        <taxon>Arthropoda</taxon>
        <taxon>Hexapoda</taxon>
        <taxon>Insecta</taxon>
        <taxon>Pterygota</taxon>
        <taxon>Neoptera</taxon>
        <taxon>Endopterygota</taxon>
        <taxon>Coleoptera</taxon>
        <taxon>Polyphaga</taxon>
        <taxon>Cucujiformia</taxon>
        <taxon>Tenebrionidae</taxon>
        <taxon>Tenebrio</taxon>
    </lineage>
</organism>
<dbReference type="EMBL" id="JABDTM020025769">
    <property type="protein sequence ID" value="KAH0812825.1"/>
    <property type="molecule type" value="Genomic_DNA"/>
</dbReference>
<protein>
    <submittedName>
        <fullName evidence="2">Uncharacterized protein</fullName>
    </submittedName>
</protein>
<feature type="region of interest" description="Disordered" evidence="1">
    <location>
        <begin position="76"/>
        <end position="111"/>
    </location>
</feature>
<dbReference type="Proteomes" id="UP000719412">
    <property type="component" value="Unassembled WGS sequence"/>
</dbReference>
<feature type="compositionally biased region" description="Basic residues" evidence="1">
    <location>
        <begin position="11"/>
        <end position="23"/>
    </location>
</feature>